<sequence>MCRSRILASTGWTISLVFIASAAATAAPQTFNTALPVAEGEFVFREQFLYRKASGDPSRADREVEVLGAISVLGYGMTGDFAGFAVLPYLDKELGLTTASGARITRSTSGIGDARLFGRYTVYRDDAPGRTFRIAPFAGIELPTGDDDDSDGQGSLPATLQLGSGSWDPFGGVVATYQTLDYQIDAQASYKLNTEANGFEFGDEARLDASLQYRLWPRELGPGVPGFLYGVLEGNLLYRGKNEIGGIDDRDSGGTSLFLSPSLQYVTKRWIVEAIVQVPLVQDLNGDALEDDFTVRAGFRLNF</sequence>
<dbReference type="OrthoDB" id="5450709at2"/>
<accession>A0A367WX25</accession>
<dbReference type="Proteomes" id="UP000252517">
    <property type="component" value="Unassembled WGS sequence"/>
</dbReference>
<name>A0A367WX25_9PROT</name>
<dbReference type="InterPro" id="IPR025737">
    <property type="entry name" value="FApF"/>
</dbReference>
<dbReference type="EMBL" id="JPWH01000015">
    <property type="protein sequence ID" value="RCK45994.1"/>
    <property type="molecule type" value="Genomic_DNA"/>
</dbReference>
<keyword evidence="1" id="KW-0732">Signal</keyword>
<reference evidence="2 3" key="1">
    <citation type="submission" date="2014-07" db="EMBL/GenBank/DDBJ databases">
        <title>Draft genome sequence of Thalassospira profundimaris S25-3-2.</title>
        <authorList>
            <person name="Lai Q."/>
            <person name="Shao Z."/>
        </authorList>
    </citation>
    <scope>NUCLEOTIDE SEQUENCE [LARGE SCALE GENOMIC DNA]</scope>
    <source>
        <strain evidence="2 3">S25-3-2</strain>
    </source>
</reference>
<dbReference type="AlphaFoldDB" id="A0A367WX25"/>
<evidence type="ECO:0008006" key="4">
    <source>
        <dbReference type="Google" id="ProtNLM"/>
    </source>
</evidence>
<organism evidence="2 3">
    <name type="scientific">Thalassospira profundimaris</name>
    <dbReference type="NCBI Taxonomy" id="502049"/>
    <lineage>
        <taxon>Bacteria</taxon>
        <taxon>Pseudomonadati</taxon>
        <taxon>Pseudomonadota</taxon>
        <taxon>Alphaproteobacteria</taxon>
        <taxon>Rhodospirillales</taxon>
        <taxon>Thalassospiraceae</taxon>
        <taxon>Thalassospira</taxon>
    </lineage>
</organism>
<proteinExistence type="predicted"/>
<gene>
    <name evidence="2" type="ORF">TH25_17370</name>
</gene>
<feature type="signal peptide" evidence="1">
    <location>
        <begin position="1"/>
        <end position="26"/>
    </location>
</feature>
<feature type="chain" id="PRO_5016677803" description="Transporter" evidence="1">
    <location>
        <begin position="27"/>
        <end position="303"/>
    </location>
</feature>
<dbReference type="Pfam" id="PF13557">
    <property type="entry name" value="Phenol_MetA_deg"/>
    <property type="match status" value="1"/>
</dbReference>
<protein>
    <recommendedName>
        <fullName evidence="4">Transporter</fullName>
    </recommendedName>
</protein>
<comment type="caution">
    <text evidence="2">The sequence shown here is derived from an EMBL/GenBank/DDBJ whole genome shotgun (WGS) entry which is preliminary data.</text>
</comment>
<evidence type="ECO:0000256" key="1">
    <source>
        <dbReference type="SAM" id="SignalP"/>
    </source>
</evidence>
<evidence type="ECO:0000313" key="3">
    <source>
        <dbReference type="Proteomes" id="UP000252517"/>
    </source>
</evidence>
<evidence type="ECO:0000313" key="2">
    <source>
        <dbReference type="EMBL" id="RCK45994.1"/>
    </source>
</evidence>